<accession>A0A8S5PEU2</accession>
<sequence length="120" mass="13486">MAFMQYLTFNGTDLPLPDSYDIDLSDVEADSSGETEAGTTQRDVVRNGVVKIGVSFSVSPAWLKKLTAYSKLPKITVLYFDTEDLTQKETEMYISGFKAKLKKDTSYKGLWTVSFTLNEF</sequence>
<protein>
    <submittedName>
        <fullName evidence="1">Uncharacterized protein</fullName>
    </submittedName>
</protein>
<organism evidence="1">
    <name type="scientific">Siphoviridae sp. ctPxx43</name>
    <dbReference type="NCBI Taxonomy" id="2825489"/>
    <lineage>
        <taxon>Viruses</taxon>
        <taxon>Duplodnaviria</taxon>
        <taxon>Heunggongvirae</taxon>
        <taxon>Uroviricota</taxon>
        <taxon>Caudoviricetes</taxon>
    </lineage>
</organism>
<proteinExistence type="predicted"/>
<dbReference type="EMBL" id="BK015396">
    <property type="protein sequence ID" value="DAE04897.1"/>
    <property type="molecule type" value="Genomic_DNA"/>
</dbReference>
<name>A0A8S5PEU2_9CAUD</name>
<reference evidence="1" key="1">
    <citation type="journal article" date="2021" name="Proc. Natl. Acad. Sci. U.S.A.">
        <title>A Catalog of Tens of Thousands of Viruses from Human Metagenomes Reveals Hidden Associations with Chronic Diseases.</title>
        <authorList>
            <person name="Tisza M.J."/>
            <person name="Buck C.B."/>
        </authorList>
    </citation>
    <scope>NUCLEOTIDE SEQUENCE</scope>
    <source>
        <strain evidence="1">CtPxx43</strain>
    </source>
</reference>
<evidence type="ECO:0000313" key="1">
    <source>
        <dbReference type="EMBL" id="DAE04897.1"/>
    </source>
</evidence>